<dbReference type="GO" id="GO:0010468">
    <property type="term" value="P:regulation of gene expression"/>
    <property type="evidence" value="ECO:0007669"/>
    <property type="project" value="TreeGrafter"/>
</dbReference>
<evidence type="ECO:0000256" key="2">
    <source>
        <dbReference type="ARBA" id="ARBA00022833"/>
    </source>
</evidence>
<name>A0A6A4THL5_SCOMX</name>
<organism evidence="6 7">
    <name type="scientific">Scophthalmus maximus</name>
    <name type="common">Turbot</name>
    <name type="synonym">Psetta maxima</name>
    <dbReference type="NCBI Taxonomy" id="52904"/>
    <lineage>
        <taxon>Eukaryota</taxon>
        <taxon>Metazoa</taxon>
        <taxon>Chordata</taxon>
        <taxon>Craniata</taxon>
        <taxon>Vertebrata</taxon>
        <taxon>Euteleostomi</taxon>
        <taxon>Actinopterygii</taxon>
        <taxon>Neopterygii</taxon>
        <taxon>Teleostei</taxon>
        <taxon>Neoteleostei</taxon>
        <taxon>Acanthomorphata</taxon>
        <taxon>Carangaria</taxon>
        <taxon>Pleuronectiformes</taxon>
        <taxon>Pleuronectoidei</taxon>
        <taxon>Scophthalmidae</taxon>
        <taxon>Scophthalmus</taxon>
    </lineage>
</organism>
<dbReference type="Gene3D" id="2.10.110.10">
    <property type="entry name" value="Cysteine Rich Protein"/>
    <property type="match status" value="1"/>
</dbReference>
<dbReference type="AlphaFoldDB" id="A0A6A4THL5"/>
<evidence type="ECO:0000313" key="6">
    <source>
        <dbReference type="EMBL" id="KAF0043968.1"/>
    </source>
</evidence>
<accession>A0A6A4THL5</accession>
<evidence type="ECO:0000256" key="4">
    <source>
        <dbReference type="SAM" id="MobiDB-lite"/>
    </source>
</evidence>
<keyword evidence="1" id="KW-0479">Metal-binding</keyword>
<dbReference type="Proteomes" id="UP000438429">
    <property type="component" value="Unassembled WGS sequence"/>
</dbReference>
<dbReference type="GO" id="GO:0008270">
    <property type="term" value="F:zinc ion binding"/>
    <property type="evidence" value="ECO:0007669"/>
    <property type="project" value="TreeGrafter"/>
</dbReference>
<dbReference type="Pfam" id="PF00412">
    <property type="entry name" value="LIM"/>
    <property type="match status" value="1"/>
</dbReference>
<dbReference type="EMBL" id="VEVO01000003">
    <property type="protein sequence ID" value="KAF0043968.1"/>
    <property type="molecule type" value="Genomic_DNA"/>
</dbReference>
<keyword evidence="3" id="KW-0440">LIM domain</keyword>
<keyword evidence="2" id="KW-0862">Zinc</keyword>
<evidence type="ECO:0000259" key="5">
    <source>
        <dbReference type="Pfam" id="PF00412"/>
    </source>
</evidence>
<comment type="caution">
    <text evidence="6">The sequence shown here is derived from an EMBL/GenBank/DDBJ whole genome shotgun (WGS) entry which is preliminary data.</text>
</comment>
<sequence length="106" mass="11078">MFPNSTAKSTPGDSSALRVGLDVAINVCPFAVSLAAEKVSSLGKDWHRPCLKCAKCSKTLVSGSHAEVSAAAEPRATNSNKTGSGLAVKALLGEPEGRRRQARRSR</sequence>
<dbReference type="PANTHER" id="PTHR46074">
    <property type="entry name" value="CYSTEINE-RICH PROTEIN CRIP FAMILY MEMBER"/>
    <property type="match status" value="1"/>
</dbReference>
<feature type="domain" description="LIM zinc-binding" evidence="5">
    <location>
        <begin position="37"/>
        <end position="67"/>
    </location>
</feature>
<feature type="region of interest" description="Disordered" evidence="4">
    <location>
        <begin position="69"/>
        <end position="106"/>
    </location>
</feature>
<protein>
    <recommendedName>
        <fullName evidence="5">LIM zinc-binding domain-containing protein</fullName>
    </recommendedName>
</protein>
<evidence type="ECO:0000256" key="1">
    <source>
        <dbReference type="ARBA" id="ARBA00022723"/>
    </source>
</evidence>
<proteinExistence type="predicted"/>
<evidence type="ECO:0000256" key="3">
    <source>
        <dbReference type="ARBA" id="ARBA00023038"/>
    </source>
</evidence>
<dbReference type="PANTHER" id="PTHR46074:SF3">
    <property type="entry name" value="CYSTEINE-RICH PROTEIN 1"/>
    <property type="match status" value="1"/>
</dbReference>
<gene>
    <name evidence="6" type="ORF">F2P81_003126</name>
</gene>
<dbReference type="InterPro" id="IPR001781">
    <property type="entry name" value="Znf_LIM"/>
</dbReference>
<reference evidence="6 7" key="1">
    <citation type="submission" date="2019-06" db="EMBL/GenBank/DDBJ databases">
        <title>Draft genomes of female and male turbot (Scophthalmus maximus).</title>
        <authorList>
            <person name="Xu H."/>
            <person name="Xu X.-W."/>
            <person name="Shao C."/>
            <person name="Chen S."/>
        </authorList>
    </citation>
    <scope>NUCLEOTIDE SEQUENCE [LARGE SCALE GENOMIC DNA]</scope>
    <source>
        <strain evidence="6">Ysfricsl-2016a</strain>
        <tissue evidence="6">Blood</tissue>
    </source>
</reference>
<dbReference type="GO" id="GO:0008630">
    <property type="term" value="P:intrinsic apoptotic signaling pathway in response to DNA damage"/>
    <property type="evidence" value="ECO:0007669"/>
    <property type="project" value="TreeGrafter"/>
</dbReference>
<evidence type="ECO:0000313" key="7">
    <source>
        <dbReference type="Proteomes" id="UP000438429"/>
    </source>
</evidence>